<sequence length="149" mass="17372">MQTLKFSALINATREKVWDTMLQDTTYRMWTKEFSEGSHYEGSWEKGSEIRFLGPVEEGDMGGMYSRIKENVEHEFISIEHLGFISKGIIDTTSEGVKKWTPAFENYILLPKENQTELLIEMETSPEYAPMFEEMWPRALSTLKNLCEK</sequence>
<dbReference type="SUPFAM" id="SSF55961">
    <property type="entry name" value="Bet v1-like"/>
    <property type="match status" value="1"/>
</dbReference>
<name>A0AAE3H154_9BACT</name>
<proteinExistence type="predicted"/>
<comment type="caution">
    <text evidence="1">The sequence shown here is derived from an EMBL/GenBank/DDBJ whole genome shotgun (WGS) entry which is preliminary data.</text>
</comment>
<organism evidence="1 2">
    <name type="scientific">Lacihabitans soyangensis</name>
    <dbReference type="NCBI Taxonomy" id="869394"/>
    <lineage>
        <taxon>Bacteria</taxon>
        <taxon>Pseudomonadati</taxon>
        <taxon>Bacteroidota</taxon>
        <taxon>Cytophagia</taxon>
        <taxon>Cytophagales</taxon>
        <taxon>Leadbetterellaceae</taxon>
        <taxon>Lacihabitans</taxon>
    </lineage>
</organism>
<dbReference type="EMBL" id="RJUF01000016">
    <property type="protein sequence ID" value="MCP9762843.1"/>
    <property type="molecule type" value="Genomic_DNA"/>
</dbReference>
<keyword evidence="2" id="KW-1185">Reference proteome</keyword>
<evidence type="ECO:0008006" key="3">
    <source>
        <dbReference type="Google" id="ProtNLM"/>
    </source>
</evidence>
<evidence type="ECO:0000313" key="2">
    <source>
        <dbReference type="Proteomes" id="UP001204144"/>
    </source>
</evidence>
<evidence type="ECO:0000313" key="1">
    <source>
        <dbReference type="EMBL" id="MCP9762843.1"/>
    </source>
</evidence>
<dbReference type="AlphaFoldDB" id="A0AAE3H154"/>
<dbReference type="Proteomes" id="UP001204144">
    <property type="component" value="Unassembled WGS sequence"/>
</dbReference>
<dbReference type="InterPro" id="IPR023393">
    <property type="entry name" value="START-like_dom_sf"/>
</dbReference>
<protein>
    <recommendedName>
        <fullName evidence="3">SRPBCC domain-containing protein</fullName>
    </recommendedName>
</protein>
<dbReference type="RefSeq" id="WP_255036619.1">
    <property type="nucleotide sequence ID" value="NZ_RJUF01000016.1"/>
</dbReference>
<dbReference type="Gene3D" id="3.30.530.20">
    <property type="match status" value="1"/>
</dbReference>
<reference evidence="1 2" key="1">
    <citation type="submission" date="2018-11" db="EMBL/GenBank/DDBJ databases">
        <title>Novel bacteria species description.</title>
        <authorList>
            <person name="Han J.-H."/>
        </authorList>
    </citation>
    <scope>NUCLEOTIDE SEQUENCE [LARGE SCALE GENOMIC DNA]</scope>
    <source>
        <strain evidence="1 2">KCTC23259</strain>
    </source>
</reference>
<accession>A0AAE3H154</accession>
<gene>
    <name evidence="1" type="ORF">EGI31_07730</name>
</gene>